<dbReference type="FunFam" id="3.30.200.20:FF:000178">
    <property type="entry name" value="serine/threonine-protein kinase PBS1-like"/>
    <property type="match status" value="1"/>
</dbReference>
<keyword evidence="5" id="KW-0808">Transferase</keyword>
<evidence type="ECO:0000256" key="5">
    <source>
        <dbReference type="ARBA" id="ARBA00022679"/>
    </source>
</evidence>
<feature type="region of interest" description="Disordered" evidence="17">
    <location>
        <begin position="664"/>
        <end position="683"/>
    </location>
</feature>
<evidence type="ECO:0000256" key="1">
    <source>
        <dbReference type="ARBA" id="ARBA00004251"/>
    </source>
</evidence>
<dbReference type="Gene3D" id="1.10.510.10">
    <property type="entry name" value="Transferase(Phosphotransferase) domain 1"/>
    <property type="match status" value="1"/>
</dbReference>
<dbReference type="PROSITE" id="PS50011">
    <property type="entry name" value="PROTEIN_KINASE_DOM"/>
    <property type="match status" value="1"/>
</dbReference>
<keyword evidence="15" id="KW-0325">Glycoprotein</keyword>
<dbReference type="Gene3D" id="3.30.200.20">
    <property type="entry name" value="Phosphorylase Kinase, domain 1"/>
    <property type="match status" value="1"/>
</dbReference>
<evidence type="ECO:0000259" key="20">
    <source>
        <dbReference type="PROSITE" id="PS50011"/>
    </source>
</evidence>
<evidence type="ECO:0000313" key="22">
    <source>
        <dbReference type="Proteomes" id="UP001443914"/>
    </source>
</evidence>
<comment type="subcellular location">
    <subcellularLocation>
        <location evidence="1">Cell membrane</location>
        <topology evidence="1">Single-pass type I membrane protein</topology>
    </subcellularLocation>
</comment>
<evidence type="ECO:0000256" key="6">
    <source>
        <dbReference type="ARBA" id="ARBA00022692"/>
    </source>
</evidence>
<name>A0AAW1JAN8_SAPOF</name>
<dbReference type="InterPro" id="IPR008271">
    <property type="entry name" value="Ser/Thr_kinase_AS"/>
</dbReference>
<evidence type="ECO:0000256" key="2">
    <source>
        <dbReference type="ARBA" id="ARBA00008536"/>
    </source>
</evidence>
<dbReference type="SMART" id="SM00220">
    <property type="entry name" value="S_TKc"/>
    <property type="match status" value="1"/>
</dbReference>
<evidence type="ECO:0000256" key="13">
    <source>
        <dbReference type="ARBA" id="ARBA00023136"/>
    </source>
</evidence>
<dbReference type="Proteomes" id="UP001443914">
    <property type="component" value="Unassembled WGS sequence"/>
</dbReference>
<comment type="similarity">
    <text evidence="2">In the N-terminal section; belongs to the leguminous lectin family.</text>
</comment>
<evidence type="ECO:0000256" key="8">
    <source>
        <dbReference type="ARBA" id="ARBA00022734"/>
    </source>
</evidence>
<evidence type="ECO:0000256" key="18">
    <source>
        <dbReference type="SAM" id="Phobius"/>
    </source>
</evidence>
<dbReference type="AlphaFoldDB" id="A0AAW1JAN8"/>
<keyword evidence="12 18" id="KW-1133">Transmembrane helix</keyword>
<dbReference type="InterPro" id="IPR011009">
    <property type="entry name" value="Kinase-like_dom_sf"/>
</dbReference>
<comment type="caution">
    <text evidence="21">The sequence shown here is derived from an EMBL/GenBank/DDBJ whole genome shotgun (WGS) entry which is preliminary data.</text>
</comment>
<feature type="transmembrane region" description="Helical" evidence="18">
    <location>
        <begin position="293"/>
        <end position="315"/>
    </location>
</feature>
<protein>
    <recommendedName>
        <fullName evidence="20">Protein kinase domain-containing protein</fullName>
    </recommendedName>
</protein>
<keyword evidence="6 18" id="KW-0812">Transmembrane</keyword>
<feature type="binding site" evidence="16">
    <location>
        <position position="385"/>
    </location>
    <ligand>
        <name>ATP</name>
        <dbReference type="ChEBI" id="CHEBI:30616"/>
    </ligand>
</feature>
<organism evidence="21 22">
    <name type="scientific">Saponaria officinalis</name>
    <name type="common">Common soapwort</name>
    <name type="synonym">Lychnis saponaria</name>
    <dbReference type="NCBI Taxonomy" id="3572"/>
    <lineage>
        <taxon>Eukaryota</taxon>
        <taxon>Viridiplantae</taxon>
        <taxon>Streptophyta</taxon>
        <taxon>Embryophyta</taxon>
        <taxon>Tracheophyta</taxon>
        <taxon>Spermatophyta</taxon>
        <taxon>Magnoliopsida</taxon>
        <taxon>eudicotyledons</taxon>
        <taxon>Gunneridae</taxon>
        <taxon>Pentapetalae</taxon>
        <taxon>Caryophyllales</taxon>
        <taxon>Caryophyllaceae</taxon>
        <taxon>Caryophylleae</taxon>
        <taxon>Saponaria</taxon>
    </lineage>
</organism>
<dbReference type="GO" id="GO:0002229">
    <property type="term" value="P:defense response to oomycetes"/>
    <property type="evidence" value="ECO:0007669"/>
    <property type="project" value="UniProtKB-ARBA"/>
</dbReference>
<evidence type="ECO:0000256" key="15">
    <source>
        <dbReference type="ARBA" id="ARBA00023180"/>
    </source>
</evidence>
<dbReference type="PROSITE" id="PS00107">
    <property type="entry name" value="PROTEIN_KINASE_ATP"/>
    <property type="match status" value="1"/>
</dbReference>
<keyword evidence="22" id="KW-1185">Reference proteome</keyword>
<evidence type="ECO:0000256" key="19">
    <source>
        <dbReference type="SAM" id="SignalP"/>
    </source>
</evidence>
<evidence type="ECO:0000256" key="4">
    <source>
        <dbReference type="ARBA" id="ARBA00022475"/>
    </source>
</evidence>
<evidence type="ECO:0000256" key="3">
    <source>
        <dbReference type="ARBA" id="ARBA00010217"/>
    </source>
</evidence>
<reference evidence="21" key="1">
    <citation type="submission" date="2024-03" db="EMBL/GenBank/DDBJ databases">
        <title>WGS assembly of Saponaria officinalis var. Norfolk2.</title>
        <authorList>
            <person name="Jenkins J."/>
            <person name="Shu S."/>
            <person name="Grimwood J."/>
            <person name="Barry K."/>
            <person name="Goodstein D."/>
            <person name="Schmutz J."/>
            <person name="Leebens-Mack J."/>
            <person name="Osbourn A."/>
        </authorList>
    </citation>
    <scope>NUCLEOTIDE SEQUENCE [LARGE SCALE GENOMIC DNA]</scope>
    <source>
        <strain evidence="21">JIC</strain>
    </source>
</reference>
<evidence type="ECO:0000256" key="9">
    <source>
        <dbReference type="ARBA" id="ARBA00022741"/>
    </source>
</evidence>
<dbReference type="Gene3D" id="2.60.120.200">
    <property type="match status" value="1"/>
</dbReference>
<evidence type="ECO:0000256" key="17">
    <source>
        <dbReference type="SAM" id="MobiDB-lite"/>
    </source>
</evidence>
<evidence type="ECO:0000256" key="12">
    <source>
        <dbReference type="ARBA" id="ARBA00022989"/>
    </source>
</evidence>
<evidence type="ECO:0000256" key="11">
    <source>
        <dbReference type="ARBA" id="ARBA00022840"/>
    </source>
</evidence>
<proteinExistence type="inferred from homology"/>
<dbReference type="InterPro" id="IPR017441">
    <property type="entry name" value="Protein_kinase_ATP_BS"/>
</dbReference>
<dbReference type="GO" id="GO:0005524">
    <property type="term" value="F:ATP binding"/>
    <property type="evidence" value="ECO:0007669"/>
    <property type="project" value="UniProtKB-UniRule"/>
</dbReference>
<keyword evidence="9 16" id="KW-0547">Nucleotide-binding</keyword>
<dbReference type="PANTHER" id="PTHR27007">
    <property type="match status" value="1"/>
</dbReference>
<sequence>MTKFSTLLLLSSLLITLINTNHTVRSLSPPSSSASVCDGQVIFNFPKFNPSSCKDEGDLLCMGAVKPGEGFLNLTTVSKNASSTDDFNAIARVLYRDRVEIWPTSFCTSFSLKILPGLDQYFTGDGMTFVIAPNNQTSPNASFGSYLGLDDIKLSGGNQVKQLAIEFDTFKNEWDPDGNHIGIDTLSVVNSIVAKSLNSSNIFLKSGKEIQVKIAYDGLTKNLQIYVGYVGKPLISFLNQTIKVSKTVPSTAFIGFTASTGTLTETHQIFNWVFTSIQLPYSTVEDNKKKKTVLVTVIPILGTLIVIVLCTVPLIRRRIIKKRERIRRMEDLERRSATSAPTKFSYKQLAKATKNFSKDNMLGSGGFGSVFKGYIVSTSQHIAVKRISDNSQQGEREYLAEISTIGRLRHKNILILQGWCHENEHLLLVYDFMANGSLQEFLTGRRFLDWNTRNKILTGLASALLYLHEECGEPVVHRDVKPSNVMLDSEFNPRLGDFGLARLLKNATGVTTMVAGTLGYMAPEVSYTGKATTESDVYSFGVVVLEVVCGKRFNNLLGESCLVDYVWDMYLKSSLLECVDMNLRGVFDHDQAIRLLSAALGCLHLDAYTRPTMRKVVQVLMNPDEPPIDLPTTRPKGVYVSIHGFSTPPSMVNLSPITAMTLPSYSSTGESSSSTFLSEISGR</sequence>
<dbReference type="InterPro" id="IPR050528">
    <property type="entry name" value="L-type_Lectin-RKs"/>
</dbReference>
<evidence type="ECO:0000313" key="21">
    <source>
        <dbReference type="EMBL" id="KAK9699958.1"/>
    </source>
</evidence>
<keyword evidence="14" id="KW-0675">Receptor</keyword>
<feature type="domain" description="Protein kinase" evidence="20">
    <location>
        <begin position="356"/>
        <end position="628"/>
    </location>
</feature>
<dbReference type="InterPro" id="IPR000719">
    <property type="entry name" value="Prot_kinase_dom"/>
</dbReference>
<dbReference type="InterPro" id="IPR013320">
    <property type="entry name" value="ConA-like_dom_sf"/>
</dbReference>
<evidence type="ECO:0000256" key="10">
    <source>
        <dbReference type="ARBA" id="ARBA00022777"/>
    </source>
</evidence>
<dbReference type="CDD" id="cd06899">
    <property type="entry name" value="lectin_legume_LecRK_Arcelin_ConA"/>
    <property type="match status" value="1"/>
</dbReference>
<dbReference type="FunFam" id="1.10.510.10:FF:000240">
    <property type="entry name" value="Lectin-domain containing receptor kinase A4.3"/>
    <property type="match status" value="1"/>
</dbReference>
<dbReference type="InterPro" id="IPR001220">
    <property type="entry name" value="Legume_lectin_dom"/>
</dbReference>
<keyword evidence="8" id="KW-0430">Lectin</keyword>
<evidence type="ECO:0000256" key="16">
    <source>
        <dbReference type="PROSITE-ProRule" id="PRU10141"/>
    </source>
</evidence>
<keyword evidence="13 18" id="KW-0472">Membrane</keyword>
<dbReference type="Pfam" id="PF00069">
    <property type="entry name" value="Pkinase"/>
    <property type="match status" value="1"/>
</dbReference>
<feature type="signal peptide" evidence="19">
    <location>
        <begin position="1"/>
        <end position="20"/>
    </location>
</feature>
<evidence type="ECO:0000256" key="14">
    <source>
        <dbReference type="ARBA" id="ARBA00023170"/>
    </source>
</evidence>
<dbReference type="CDD" id="cd14066">
    <property type="entry name" value="STKc_IRAK"/>
    <property type="match status" value="1"/>
</dbReference>
<keyword evidence="7 19" id="KW-0732">Signal</keyword>
<dbReference type="GO" id="GO:0030246">
    <property type="term" value="F:carbohydrate binding"/>
    <property type="evidence" value="ECO:0007669"/>
    <property type="project" value="UniProtKB-KW"/>
</dbReference>
<dbReference type="GO" id="GO:0004672">
    <property type="term" value="F:protein kinase activity"/>
    <property type="evidence" value="ECO:0007669"/>
    <property type="project" value="InterPro"/>
</dbReference>
<dbReference type="EMBL" id="JBDFQZ010000008">
    <property type="protein sequence ID" value="KAK9699958.1"/>
    <property type="molecule type" value="Genomic_DNA"/>
</dbReference>
<evidence type="ECO:0000256" key="7">
    <source>
        <dbReference type="ARBA" id="ARBA00022729"/>
    </source>
</evidence>
<gene>
    <name evidence="21" type="ORF">RND81_08G206800</name>
</gene>
<dbReference type="GO" id="GO:0005886">
    <property type="term" value="C:plasma membrane"/>
    <property type="evidence" value="ECO:0007669"/>
    <property type="project" value="UniProtKB-SubCell"/>
</dbReference>
<keyword evidence="11 16" id="KW-0067">ATP-binding</keyword>
<comment type="similarity">
    <text evidence="3">In the C-terminal section; belongs to the protein kinase superfamily. Ser/Thr protein kinase family.</text>
</comment>
<keyword evidence="4" id="KW-1003">Cell membrane</keyword>
<dbReference type="PROSITE" id="PS00108">
    <property type="entry name" value="PROTEIN_KINASE_ST"/>
    <property type="match status" value="1"/>
</dbReference>
<accession>A0AAW1JAN8</accession>
<keyword evidence="10" id="KW-0418">Kinase</keyword>
<dbReference type="Pfam" id="PF00139">
    <property type="entry name" value="Lectin_legB"/>
    <property type="match status" value="1"/>
</dbReference>
<dbReference type="SUPFAM" id="SSF49899">
    <property type="entry name" value="Concanavalin A-like lectins/glucanases"/>
    <property type="match status" value="1"/>
</dbReference>
<dbReference type="SUPFAM" id="SSF56112">
    <property type="entry name" value="Protein kinase-like (PK-like)"/>
    <property type="match status" value="1"/>
</dbReference>
<feature type="chain" id="PRO_5043497670" description="Protein kinase domain-containing protein" evidence="19">
    <location>
        <begin position="21"/>
        <end position="683"/>
    </location>
</feature>